<dbReference type="SUPFAM" id="SSF52540">
    <property type="entry name" value="P-loop containing nucleoside triphosphate hydrolases"/>
    <property type="match status" value="1"/>
</dbReference>
<dbReference type="InterPro" id="IPR027417">
    <property type="entry name" value="P-loop_NTPase"/>
</dbReference>
<keyword evidence="2" id="KW-1185">Reference proteome</keyword>
<dbReference type="EMBL" id="CP017248">
    <property type="protein sequence ID" value="AOR34628.1"/>
    <property type="molecule type" value="Genomic_DNA"/>
</dbReference>
<dbReference type="KEGG" id="spun:BFF78_29460"/>
<dbReference type="AlphaFoldDB" id="A0A1D7YG79"/>
<protein>
    <recommendedName>
        <fullName evidence="3">AAA+ ATPase domain-containing protein</fullName>
    </recommendedName>
</protein>
<evidence type="ECO:0008006" key="3">
    <source>
        <dbReference type="Google" id="ProtNLM"/>
    </source>
</evidence>
<gene>
    <name evidence="1" type="ORF">BFF78_29460</name>
</gene>
<evidence type="ECO:0000313" key="2">
    <source>
        <dbReference type="Proteomes" id="UP000094960"/>
    </source>
</evidence>
<name>A0A1D7YG79_9ACTN</name>
<dbReference type="Proteomes" id="UP000094960">
    <property type="component" value="Chromosome"/>
</dbReference>
<sequence length="1204" mass="132170">MGELAAPRPAGPVADFWSELHRLVDKCGVSQREISEALGWSSTSSVSELLRGQRRKVPDWDVVRKIVGLCAEKGLEVRPAGMSLDLRFWKSRHAELERTVEATRRRVGRHPGPVGPPAPPLDAAACADMRVLGAVRLLIAGHMGPTTEADAVEALMTAPRGEPDPPAVLGDLLKDFPDRVRAACGAERAALIQAARVVLTAVAVMRTAHESTADVLIGHLTEGGHLPHTPPLAALGDRNQDAALQVVGDYAWLAIPLATSCPEFALGAGLPGVEPGDRSTGLAELGNLLSDFAGGHGPSPSQEALLRVPIAALDAPGPRLPGLEEGYITPRFRLAGGPPHRRSGIASDKWWAGQPLHDDIERFLAAHVLGLPALLAPLVVLGHPGAGKSLLTKLLTARLPVGEFRPLRVELRHTPAELDIQAQLEHALKRTTGREVGWPNWSEAEKGPVPVVLLDGFDELLQAGAQKLGTARPWGYLREVEDFQRREARQGRPLIVIVTSRTVVADRAEIPSASQVLRLEPFGEPEIERWLTVWNTTNADYFERHRLLPLTPEVLLPHRDLAAQPLLLLMLALYDAAGNALRLLENEGISSTELYDRLLGEFVGRQVAKEGPLPPAETAAAVDRELHRLSVIALSMFHRGAQAISGEQADRDLRALVAPDDSSGLLFGRFFFVHEALAVVTEERLRSYEFMHATFGEHLAARLIDRALRRLVEGLMPLDDGELYALLSFAPLTDRSQLVQNLRGMLAAWPAHHTRTSLAPALIDLFRAAQWDPEHRTLVRYAPVRRRRAYRDAVYEVNLVLIAVLAADEVYASELVGADADVRDTWRQHALEWKGQLSEESWAALTMALHPERCRRPDEDHRDLRLTTRPAPFAGHDFNWLRALPPPTAVRSLSDVVEHRLSASGTGDLIRRLSFAADLDVESLLHIAYPVLLQLPEACLPQVSVMTDGRAQSPVQPFLALVTRDVYAPEDLPQLYLDCLTGITRLPRAELGPYLEAVLRHLVDDAPALPDEELSSVLHSLAKTIVDLEVERTDAMSRALLACTREALHRRSPRLQPALDVIRTLLRRAAADPLQSLLAMTSLSDSTHSWRWSGFLLGEISARHFDELLEVLELPVVATTRPAALVGLLRLAVELGLTDWLSAHVPEVLGALPGTAFGLLRPSDLPHLRAALPPGAYADEFKRVEGAWRNPRPQSYRRPDRPSW</sequence>
<proteinExistence type="predicted"/>
<reference evidence="2" key="1">
    <citation type="submission" date="2016-09" db="EMBL/GenBank/DDBJ databases">
        <title>Streptomyces puniciscabiei strain:TW1S1 Genome sequencing and assembly.</title>
        <authorList>
            <person name="Kim M.-K."/>
            <person name="Kim S.B."/>
        </authorList>
    </citation>
    <scope>NUCLEOTIDE SEQUENCE [LARGE SCALE GENOMIC DNA]</scope>
    <source>
        <strain evidence="2">TW1S1</strain>
    </source>
</reference>
<accession>A0A1D7YG79</accession>
<evidence type="ECO:0000313" key="1">
    <source>
        <dbReference type="EMBL" id="AOR34628.1"/>
    </source>
</evidence>
<organism evidence="1 2">
    <name type="scientific">Streptomyces fodineus</name>
    <dbReference type="NCBI Taxonomy" id="1904616"/>
    <lineage>
        <taxon>Bacteria</taxon>
        <taxon>Bacillati</taxon>
        <taxon>Actinomycetota</taxon>
        <taxon>Actinomycetes</taxon>
        <taxon>Kitasatosporales</taxon>
        <taxon>Streptomycetaceae</taxon>
        <taxon>Streptomyces</taxon>
    </lineage>
</organism>